<dbReference type="EMBL" id="KB706023">
    <property type="protein sequence ID" value="EMR69754.1"/>
    <property type="molecule type" value="Genomic_DNA"/>
</dbReference>
<evidence type="ECO:0000313" key="2">
    <source>
        <dbReference type="Proteomes" id="UP000012174"/>
    </source>
</evidence>
<dbReference type="PANTHER" id="PTHR40619">
    <property type="entry name" value="FUNGAL STAND N-TERMINAL GOODBYE DOMAIN-CONTAINING PROTEIN"/>
    <property type="match status" value="1"/>
</dbReference>
<dbReference type="OrthoDB" id="5419927at2759"/>
<dbReference type="AlphaFoldDB" id="M7STB4"/>
<dbReference type="STRING" id="1287681.M7STB4"/>
<dbReference type="eggNOG" id="ENOG502SHRF">
    <property type="taxonomic scope" value="Eukaryota"/>
</dbReference>
<dbReference type="KEGG" id="ela:UCREL1_3243"/>
<name>M7STB4_EUTLA</name>
<keyword evidence="2" id="KW-1185">Reference proteome</keyword>
<protein>
    <submittedName>
        <fullName evidence="1">Uncharacterized protein</fullName>
    </submittedName>
</protein>
<organism evidence="1 2">
    <name type="scientific">Eutypa lata (strain UCR-EL1)</name>
    <name type="common">Grapevine dieback disease fungus</name>
    <name type="synonym">Eutypa armeniacae</name>
    <dbReference type="NCBI Taxonomy" id="1287681"/>
    <lineage>
        <taxon>Eukaryota</taxon>
        <taxon>Fungi</taxon>
        <taxon>Dikarya</taxon>
        <taxon>Ascomycota</taxon>
        <taxon>Pezizomycotina</taxon>
        <taxon>Sordariomycetes</taxon>
        <taxon>Xylariomycetidae</taxon>
        <taxon>Xylariales</taxon>
        <taxon>Diatrypaceae</taxon>
        <taxon>Eutypa</taxon>
    </lineage>
</organism>
<dbReference type="PANTHER" id="PTHR40619:SF3">
    <property type="entry name" value="FUNGAL STAND N-TERMINAL GOODBYE DOMAIN-CONTAINING PROTEIN"/>
    <property type="match status" value="1"/>
</dbReference>
<proteinExistence type="predicted"/>
<dbReference type="Proteomes" id="UP000012174">
    <property type="component" value="Unassembled WGS sequence"/>
</dbReference>
<dbReference type="OMA" id="SKLLVHW"/>
<dbReference type="HOGENOM" id="CLU_016969_0_0_1"/>
<reference evidence="2" key="1">
    <citation type="journal article" date="2013" name="Genome Announc.">
        <title>Draft genome sequence of the grapevine dieback fungus Eutypa lata UCR-EL1.</title>
        <authorList>
            <person name="Blanco-Ulate B."/>
            <person name="Rolshausen P.E."/>
            <person name="Cantu D."/>
        </authorList>
    </citation>
    <scope>NUCLEOTIDE SEQUENCE [LARGE SCALE GENOMIC DNA]</scope>
    <source>
        <strain evidence="2">UCR-EL1</strain>
    </source>
</reference>
<sequence>MAQFTKAHTIEPPEISQMKRGIRSKRDWTSVFDQLEAAKQKYSDVDKGFKAQFRKVYRKFAENVALPLLGVADILPTVHAAKVRQDMISAFEDIDMKFSQVELFLEIYKADKNVEKAAIDLIATVLYAVECVISFFVKKTAKKFMAATFTGEQYQQRISESLEDVEKQSRSLIEQAQMSASHEMSYTMRKILTRTTQWKSDFNKIYHGQEQIHLGQKQLEHEVRNVFKMLLDECDRNRQAAEQLVSPQELLDWINIPDLASQDVSIINEKRQVQVPPEEQARAEHLIQTKQFQDWLVTPNSSQLLIHGNYNGQRLTSGLSLFCTSFIEALTDRAPRFIHLMFFCGLHEDPLVDDHTGGYAIIKSFICQLLCQFDFGTAMPASVLGESDDLEMLCAVFEWLVHRLPRSIVLICIIDGVVYYERPWFFEDMGAVVVNILSISAEQSTEAAVKVLVTSPTKTVEVRRPFPDDLILSMDSMARPGWAPSRLRLERQLREDFGERKV</sequence>
<accession>M7STB4</accession>
<evidence type="ECO:0000313" key="1">
    <source>
        <dbReference type="EMBL" id="EMR69754.1"/>
    </source>
</evidence>
<gene>
    <name evidence="1" type="ORF">UCREL1_3243</name>
</gene>